<evidence type="ECO:0000313" key="3">
    <source>
        <dbReference type="Proteomes" id="UP001318860"/>
    </source>
</evidence>
<dbReference type="EMBL" id="JABTTQ020000003">
    <property type="protein sequence ID" value="KAK6160811.1"/>
    <property type="molecule type" value="Genomic_DNA"/>
</dbReference>
<keyword evidence="3" id="KW-1185">Reference proteome</keyword>
<evidence type="ECO:0000313" key="2">
    <source>
        <dbReference type="EMBL" id="KAK6160811.1"/>
    </source>
</evidence>
<accession>A0ABR0XNT8</accession>
<dbReference type="Proteomes" id="UP001318860">
    <property type="component" value="Unassembled WGS sequence"/>
</dbReference>
<comment type="caution">
    <text evidence="2">The sequence shown here is derived from an EMBL/GenBank/DDBJ whole genome shotgun (WGS) entry which is preliminary data.</text>
</comment>
<protein>
    <submittedName>
        <fullName evidence="2">Uncharacterized protein</fullName>
    </submittedName>
</protein>
<gene>
    <name evidence="2" type="ORF">DH2020_004192</name>
</gene>
<feature type="compositionally biased region" description="Polar residues" evidence="1">
    <location>
        <begin position="29"/>
        <end position="50"/>
    </location>
</feature>
<feature type="region of interest" description="Disordered" evidence="1">
    <location>
        <begin position="89"/>
        <end position="157"/>
    </location>
</feature>
<reference evidence="2 3" key="1">
    <citation type="journal article" date="2021" name="Comput. Struct. Biotechnol. J.">
        <title>De novo genome assembly of the potent medicinal plant Rehmannia glutinosa using nanopore technology.</title>
        <authorList>
            <person name="Ma L."/>
            <person name="Dong C."/>
            <person name="Song C."/>
            <person name="Wang X."/>
            <person name="Zheng X."/>
            <person name="Niu Y."/>
            <person name="Chen S."/>
            <person name="Feng W."/>
        </authorList>
    </citation>
    <scope>NUCLEOTIDE SEQUENCE [LARGE SCALE GENOMIC DNA]</scope>
    <source>
        <strain evidence="2">DH-2019</strain>
    </source>
</reference>
<evidence type="ECO:0000256" key="1">
    <source>
        <dbReference type="SAM" id="MobiDB-lite"/>
    </source>
</evidence>
<proteinExistence type="predicted"/>
<sequence>MSRMMLRSNGKPPLARSPIRLRSRRKALQPTNTNTIHTPPGSLTKSHLPNNHTWDVEISELRPEYHTISCELRALAKMVHQELGAKDETTFGGAQKGPLVESAKKREARRFDSRRKTAVAVAAASTPMAERREARTPRYSLRSCTNKENKKPPLPVPIMNIERSVGVTERKVGVRRYRKA</sequence>
<organism evidence="2 3">
    <name type="scientific">Rehmannia glutinosa</name>
    <name type="common">Chinese foxglove</name>
    <dbReference type="NCBI Taxonomy" id="99300"/>
    <lineage>
        <taxon>Eukaryota</taxon>
        <taxon>Viridiplantae</taxon>
        <taxon>Streptophyta</taxon>
        <taxon>Embryophyta</taxon>
        <taxon>Tracheophyta</taxon>
        <taxon>Spermatophyta</taxon>
        <taxon>Magnoliopsida</taxon>
        <taxon>eudicotyledons</taxon>
        <taxon>Gunneridae</taxon>
        <taxon>Pentapetalae</taxon>
        <taxon>asterids</taxon>
        <taxon>lamiids</taxon>
        <taxon>Lamiales</taxon>
        <taxon>Orobanchaceae</taxon>
        <taxon>Rehmannieae</taxon>
        <taxon>Rehmannia</taxon>
    </lineage>
</organism>
<name>A0ABR0XNT8_REHGL</name>
<dbReference type="PANTHER" id="PTHR37259:SF2">
    <property type="entry name" value="OS07G0474300 PROTEIN"/>
    <property type="match status" value="1"/>
</dbReference>
<feature type="region of interest" description="Disordered" evidence="1">
    <location>
        <begin position="1"/>
        <end position="50"/>
    </location>
</feature>
<dbReference type="PANTHER" id="PTHR37259">
    <property type="entry name" value="OS07G0474300 PROTEIN"/>
    <property type="match status" value="1"/>
</dbReference>
<feature type="compositionally biased region" description="Basic and acidic residues" evidence="1">
    <location>
        <begin position="102"/>
        <end position="115"/>
    </location>
</feature>